<dbReference type="InterPro" id="IPR002938">
    <property type="entry name" value="FAD-bd"/>
</dbReference>
<evidence type="ECO:0000313" key="2">
    <source>
        <dbReference type="EMBL" id="NML66736.1"/>
    </source>
</evidence>
<keyword evidence="2" id="KW-0503">Monooxygenase</keyword>
<reference evidence="2 3" key="1">
    <citation type="submission" date="2020-04" db="EMBL/GenBank/DDBJ databases">
        <title>Hymenobacter polaris sp. nov., isolated from Arctic soil.</title>
        <authorList>
            <person name="Dahal R.H."/>
        </authorList>
    </citation>
    <scope>NUCLEOTIDE SEQUENCE [LARGE SCALE GENOMIC DNA]</scope>
    <source>
        <strain evidence="2 3">RP-2-7</strain>
    </source>
</reference>
<dbReference type="EMBL" id="JABBGH010000002">
    <property type="protein sequence ID" value="NML66736.1"/>
    <property type="molecule type" value="Genomic_DNA"/>
</dbReference>
<gene>
    <name evidence="2" type="ORF">HHL22_16125</name>
</gene>
<dbReference type="AlphaFoldDB" id="A0A7Y0FNM5"/>
<accession>A0A7Y0FNM5</accession>
<dbReference type="GO" id="GO:0071949">
    <property type="term" value="F:FAD binding"/>
    <property type="evidence" value="ECO:0007669"/>
    <property type="project" value="InterPro"/>
</dbReference>
<dbReference type="PANTHER" id="PTHR46865">
    <property type="entry name" value="OXIDOREDUCTASE-RELATED"/>
    <property type="match status" value="1"/>
</dbReference>
<evidence type="ECO:0000313" key="3">
    <source>
        <dbReference type="Proteomes" id="UP000559626"/>
    </source>
</evidence>
<organism evidence="2 3">
    <name type="scientific">Hymenobacter polaris</name>
    <dbReference type="NCBI Taxonomy" id="2682546"/>
    <lineage>
        <taxon>Bacteria</taxon>
        <taxon>Pseudomonadati</taxon>
        <taxon>Bacteroidota</taxon>
        <taxon>Cytophagia</taxon>
        <taxon>Cytophagales</taxon>
        <taxon>Hymenobacteraceae</taxon>
        <taxon>Hymenobacter</taxon>
    </lineage>
</organism>
<dbReference type="InterPro" id="IPR036188">
    <property type="entry name" value="FAD/NAD-bd_sf"/>
</dbReference>
<dbReference type="GO" id="GO:0004497">
    <property type="term" value="F:monooxygenase activity"/>
    <property type="evidence" value="ECO:0007669"/>
    <property type="project" value="UniProtKB-KW"/>
</dbReference>
<dbReference type="InterPro" id="IPR051704">
    <property type="entry name" value="FAD_aromatic-hydroxylase"/>
</dbReference>
<dbReference type="PANTHER" id="PTHR46865:SF2">
    <property type="entry name" value="MONOOXYGENASE"/>
    <property type="match status" value="1"/>
</dbReference>
<dbReference type="Gene3D" id="3.50.50.60">
    <property type="entry name" value="FAD/NAD(P)-binding domain"/>
    <property type="match status" value="1"/>
</dbReference>
<sequence>MDSQHAKTALVSGASIAGLATAYWLSELGYRVTVVELAAAPRTGGGAVNVGGPALDSIRRMGLYEQLKPHALHLDKWEFKNADDTTAGTMTLGDGPDGPPAEDLEIERYILIPNLLGAIRGEVEYLFDNRITALREAAAGVQATLADGTQRTFDLVVGCDGVHSGVRKLWFGHETEYAHFLHYYFSLTSLDKPLMPPATAQLYNVPGKVVMVMDQGGKTDVAFCFYSEHEIAYDYRDTAQQAAIVAAQFAGEGWRTTELLAEVAQQQTAYFDKFAQIRMPAWTKGRVALVGDAAYCATAAAGQGGALALAGATALADALRQHNGNIEAALPAYDHALRPYVEEVQDMALVMLSEYLVPRTEAGIQKRNAGGIPF</sequence>
<evidence type="ECO:0000259" key="1">
    <source>
        <dbReference type="Pfam" id="PF01494"/>
    </source>
</evidence>
<dbReference type="RefSeq" id="WP_169532360.1">
    <property type="nucleotide sequence ID" value="NZ_JABBGH010000002.1"/>
</dbReference>
<dbReference type="Pfam" id="PF01494">
    <property type="entry name" value="FAD_binding_3"/>
    <property type="match status" value="1"/>
</dbReference>
<protein>
    <submittedName>
        <fullName evidence="2">FAD-binding monooxygenase</fullName>
    </submittedName>
</protein>
<proteinExistence type="predicted"/>
<dbReference type="SUPFAM" id="SSF51905">
    <property type="entry name" value="FAD/NAD(P)-binding domain"/>
    <property type="match status" value="1"/>
</dbReference>
<keyword evidence="2" id="KW-0560">Oxidoreductase</keyword>
<keyword evidence="3" id="KW-1185">Reference proteome</keyword>
<dbReference type="PRINTS" id="PR00420">
    <property type="entry name" value="RNGMNOXGNASE"/>
</dbReference>
<dbReference type="Proteomes" id="UP000559626">
    <property type="component" value="Unassembled WGS sequence"/>
</dbReference>
<feature type="domain" description="FAD-binding" evidence="1">
    <location>
        <begin position="9"/>
        <end position="346"/>
    </location>
</feature>
<comment type="caution">
    <text evidence="2">The sequence shown here is derived from an EMBL/GenBank/DDBJ whole genome shotgun (WGS) entry which is preliminary data.</text>
</comment>
<name>A0A7Y0FNM5_9BACT</name>
<dbReference type="Gene3D" id="3.30.9.10">
    <property type="entry name" value="D-Amino Acid Oxidase, subunit A, domain 2"/>
    <property type="match status" value="1"/>
</dbReference>